<sequence length="144" mass="15414">MPDAAPSPRSADFPHHVVERLRFGDTDQQGHINNAVFATLFESGRVAFLYDVDKGLPPAGSQFVIAQLTIRFLGEMRFPGEVIVASGVSRIGNSSVTLSQALFVGDACTATADSVIVLTDLESRRSTPLTASVRAHFEVLAIEA</sequence>
<dbReference type="RefSeq" id="WP_131616002.1">
    <property type="nucleotide sequence ID" value="NZ_CP036532.1"/>
</dbReference>
<dbReference type="InterPro" id="IPR029069">
    <property type="entry name" value="HotDog_dom_sf"/>
</dbReference>
<evidence type="ECO:0000313" key="4">
    <source>
        <dbReference type="Proteomes" id="UP000293719"/>
    </source>
</evidence>
<dbReference type="PANTHER" id="PTHR31793">
    <property type="entry name" value="4-HYDROXYBENZOYL-COA THIOESTERASE FAMILY MEMBER"/>
    <property type="match status" value="1"/>
</dbReference>
<evidence type="ECO:0000256" key="2">
    <source>
        <dbReference type="ARBA" id="ARBA00022801"/>
    </source>
</evidence>
<dbReference type="Gene3D" id="3.10.129.10">
    <property type="entry name" value="Hotdog Thioesterase"/>
    <property type="match status" value="1"/>
</dbReference>
<keyword evidence="4" id="KW-1185">Reference proteome</keyword>
<organism evidence="3 4">
    <name type="scientific">Roseitalea porphyridii</name>
    <dbReference type="NCBI Taxonomy" id="1852022"/>
    <lineage>
        <taxon>Bacteria</taxon>
        <taxon>Pseudomonadati</taxon>
        <taxon>Pseudomonadota</taxon>
        <taxon>Alphaproteobacteria</taxon>
        <taxon>Hyphomicrobiales</taxon>
        <taxon>Ahrensiaceae</taxon>
        <taxon>Roseitalea</taxon>
    </lineage>
</organism>
<accession>A0A4P6UZ40</accession>
<gene>
    <name evidence="3" type="ORF">E0E05_06610</name>
</gene>
<protein>
    <submittedName>
        <fullName evidence="3">Acyl-CoA thioesterase</fullName>
    </submittedName>
</protein>
<proteinExistence type="inferred from homology"/>
<evidence type="ECO:0000313" key="3">
    <source>
        <dbReference type="EMBL" id="QBK30302.1"/>
    </source>
</evidence>
<dbReference type="AlphaFoldDB" id="A0A4P6UZ40"/>
<keyword evidence="2" id="KW-0378">Hydrolase</keyword>
<dbReference type="GO" id="GO:0047617">
    <property type="term" value="F:fatty acyl-CoA hydrolase activity"/>
    <property type="evidence" value="ECO:0007669"/>
    <property type="project" value="TreeGrafter"/>
</dbReference>
<dbReference type="InterPro" id="IPR050563">
    <property type="entry name" value="4-hydroxybenzoyl-CoA_TE"/>
</dbReference>
<dbReference type="OrthoDB" id="9799036at2"/>
<name>A0A4P6UZ40_9HYPH</name>
<dbReference type="CDD" id="cd00586">
    <property type="entry name" value="4HBT"/>
    <property type="match status" value="1"/>
</dbReference>
<comment type="similarity">
    <text evidence="1">Belongs to the 4-hydroxybenzoyl-CoA thioesterase family.</text>
</comment>
<dbReference type="Pfam" id="PF13279">
    <property type="entry name" value="4HBT_2"/>
    <property type="match status" value="1"/>
</dbReference>
<dbReference type="GeneID" id="90766962"/>
<dbReference type="Proteomes" id="UP000293719">
    <property type="component" value="Chromosome"/>
</dbReference>
<dbReference type="EMBL" id="CP036532">
    <property type="protein sequence ID" value="QBK30302.1"/>
    <property type="molecule type" value="Genomic_DNA"/>
</dbReference>
<evidence type="ECO:0000256" key="1">
    <source>
        <dbReference type="ARBA" id="ARBA00005953"/>
    </source>
</evidence>
<dbReference type="KEGG" id="rpod:E0E05_06610"/>
<reference evidence="3 4" key="1">
    <citation type="journal article" date="2017" name="Int. J. Syst. Evol. Microbiol.">
        <title>Roseitalea porphyridii gen. nov., sp. nov., isolated from a red alga, and reclassification of Hoeflea suaedae Chung et al. 2013 as Pseudohoeflea suaedae gen. nov., comb. nov.</title>
        <authorList>
            <person name="Hyeon J.W."/>
            <person name="Jeong S.E."/>
            <person name="Baek K."/>
            <person name="Jeon C.O."/>
        </authorList>
    </citation>
    <scope>NUCLEOTIDE SEQUENCE [LARGE SCALE GENOMIC DNA]</scope>
    <source>
        <strain evidence="3 4">MA7-20</strain>
    </source>
</reference>
<dbReference type="PANTHER" id="PTHR31793:SF27">
    <property type="entry name" value="NOVEL THIOESTERASE SUPERFAMILY DOMAIN AND SAPOSIN A-TYPE DOMAIN CONTAINING PROTEIN (0610012H03RIK)"/>
    <property type="match status" value="1"/>
</dbReference>
<dbReference type="SUPFAM" id="SSF54637">
    <property type="entry name" value="Thioesterase/thiol ester dehydrase-isomerase"/>
    <property type="match status" value="1"/>
</dbReference>